<dbReference type="Gene3D" id="3.40.50.80">
    <property type="entry name" value="Nucleotide-binding domain of ferredoxin-NADP reductase (FNR) module"/>
    <property type="match status" value="1"/>
</dbReference>
<comment type="subcellular location">
    <subcellularLocation>
        <location evidence="1">Membrane</location>
        <topology evidence="1">Multi-pass membrane protein</topology>
    </subcellularLocation>
</comment>
<keyword evidence="3 8" id="KW-0812">Transmembrane</keyword>
<dbReference type="Pfam" id="PF08030">
    <property type="entry name" value="NAD_binding_6"/>
    <property type="match status" value="1"/>
</dbReference>
<protein>
    <submittedName>
        <fullName evidence="11">Ferric reductase NAD binding domain-containing protein</fullName>
    </submittedName>
</protein>
<dbReference type="PANTHER" id="PTHR32361:SF9">
    <property type="entry name" value="FERRIC REDUCTASE TRANSMEMBRANE COMPONENT 3-RELATED"/>
    <property type="match status" value="1"/>
</dbReference>
<accession>A0A6A5YGW8</accession>
<dbReference type="GO" id="GO:0006879">
    <property type="term" value="P:intracellular iron ion homeostasis"/>
    <property type="evidence" value="ECO:0007669"/>
    <property type="project" value="TreeGrafter"/>
</dbReference>
<evidence type="ECO:0000313" key="12">
    <source>
        <dbReference type="Proteomes" id="UP000799770"/>
    </source>
</evidence>
<evidence type="ECO:0000256" key="2">
    <source>
        <dbReference type="ARBA" id="ARBA00022448"/>
    </source>
</evidence>
<dbReference type="InterPro" id="IPR013130">
    <property type="entry name" value="Fe3_Rdtase_TM_dom"/>
</dbReference>
<keyword evidence="6" id="KW-0406">Ion transport</keyword>
<evidence type="ECO:0000256" key="6">
    <source>
        <dbReference type="ARBA" id="ARBA00023065"/>
    </source>
</evidence>
<dbReference type="InterPro" id="IPR039261">
    <property type="entry name" value="FNR_nucleotide-bd"/>
</dbReference>
<name>A0A6A5YGW8_9PLEO</name>
<evidence type="ECO:0000256" key="4">
    <source>
        <dbReference type="ARBA" id="ARBA00022989"/>
    </source>
</evidence>
<feature type="transmembrane region" description="Helical" evidence="8">
    <location>
        <begin position="108"/>
        <end position="126"/>
    </location>
</feature>
<dbReference type="InterPro" id="IPR051410">
    <property type="entry name" value="Ferric/Cupric_Reductase"/>
</dbReference>
<feature type="domain" description="Ferric reductase NAD binding" evidence="10">
    <location>
        <begin position="403"/>
        <end position="548"/>
    </location>
</feature>
<evidence type="ECO:0000256" key="5">
    <source>
        <dbReference type="ARBA" id="ARBA00023002"/>
    </source>
</evidence>
<keyword evidence="7 8" id="KW-0472">Membrane</keyword>
<dbReference type="PANTHER" id="PTHR32361">
    <property type="entry name" value="FERRIC/CUPRIC REDUCTASE TRANSMEMBRANE COMPONENT"/>
    <property type="match status" value="1"/>
</dbReference>
<dbReference type="Proteomes" id="UP000799770">
    <property type="component" value="Unassembled WGS sequence"/>
</dbReference>
<gene>
    <name evidence="11" type="ORF">BDV96DRAFT_559193</name>
</gene>
<dbReference type="SUPFAM" id="SSF52343">
    <property type="entry name" value="Ferredoxin reductase-like, C-terminal NADP-linked domain"/>
    <property type="match status" value="1"/>
</dbReference>
<reference evidence="11" key="1">
    <citation type="journal article" date="2020" name="Stud. Mycol.">
        <title>101 Dothideomycetes genomes: a test case for predicting lifestyles and emergence of pathogens.</title>
        <authorList>
            <person name="Haridas S."/>
            <person name="Albert R."/>
            <person name="Binder M."/>
            <person name="Bloem J."/>
            <person name="Labutti K."/>
            <person name="Salamov A."/>
            <person name="Andreopoulos B."/>
            <person name="Baker S."/>
            <person name="Barry K."/>
            <person name="Bills G."/>
            <person name="Bluhm B."/>
            <person name="Cannon C."/>
            <person name="Castanera R."/>
            <person name="Culley D."/>
            <person name="Daum C."/>
            <person name="Ezra D."/>
            <person name="Gonzalez J."/>
            <person name="Henrissat B."/>
            <person name="Kuo A."/>
            <person name="Liang C."/>
            <person name="Lipzen A."/>
            <person name="Lutzoni F."/>
            <person name="Magnuson J."/>
            <person name="Mondo S."/>
            <person name="Nolan M."/>
            <person name="Ohm R."/>
            <person name="Pangilinan J."/>
            <person name="Park H.-J."/>
            <person name="Ramirez L."/>
            <person name="Alfaro M."/>
            <person name="Sun H."/>
            <person name="Tritt A."/>
            <person name="Yoshinaga Y."/>
            <person name="Zwiers L.-H."/>
            <person name="Turgeon B."/>
            <person name="Goodwin S."/>
            <person name="Spatafora J."/>
            <person name="Crous P."/>
            <person name="Grigoriev I."/>
        </authorList>
    </citation>
    <scope>NUCLEOTIDE SEQUENCE</scope>
    <source>
        <strain evidence="11">CBS 627.86</strain>
    </source>
</reference>
<organism evidence="11 12">
    <name type="scientific">Lophiotrema nucula</name>
    <dbReference type="NCBI Taxonomy" id="690887"/>
    <lineage>
        <taxon>Eukaryota</taxon>
        <taxon>Fungi</taxon>
        <taxon>Dikarya</taxon>
        <taxon>Ascomycota</taxon>
        <taxon>Pezizomycotina</taxon>
        <taxon>Dothideomycetes</taxon>
        <taxon>Pleosporomycetidae</taxon>
        <taxon>Pleosporales</taxon>
        <taxon>Lophiotremataceae</taxon>
        <taxon>Lophiotrema</taxon>
    </lineage>
</organism>
<sequence length="566" mass="64027">MPWPFHFIALSDAQVASTRRALDRYGLASNISPLAPVIAYLACRAGAWLYYERFSRKAKTDIKYTALSVYPGPNSAKLTTSLKGAVFLRKFKWWLASDVLLGWGKRSVWVASLLWTTWLLFLSLNSTQADYKHVTKRIAIVAVAQMPLQYIASMRWRYSPLALLFEVSHQEIVPYHRALGRIIYTLCMVHAALYLNLFIQQHILVDVMFSRAVITGVISAVSMSILVVTSTSVVRIRYYRIFYLVHFVIGSALPLVLIMHASHLRIYVIESFLILMIDMALRKFASFSQPAAINPAANGRLVRITMPLSEIQSDPFRKAPGSHVYLSLATPSKLQVPFSSPFSVQAANVDGITLMLRTRKGPVIQNLKTLAISEHSMHELKLEGPYGSARHFPNFATDFSRSLLIAGGIGATFILPVYQSIQREFEEQNMPPRPTKFIWVAKTEADVAWATSSREDYSAEDGSSIDVFLTGRERESRPMNEHVAEEGTELQVQQRKDYLEKSGWSFASGRPDLRQCVDDFFHHASETEPVAVLVCGPRGLVRDLRSEVGRWVDRGQNIWWHEEHFG</sequence>
<feature type="transmembrane region" description="Helical" evidence="8">
    <location>
        <begin position="178"/>
        <end position="197"/>
    </location>
</feature>
<dbReference type="OrthoDB" id="10006946at2759"/>
<keyword evidence="4 8" id="KW-1133">Transmembrane helix</keyword>
<evidence type="ECO:0000256" key="7">
    <source>
        <dbReference type="ARBA" id="ARBA00023136"/>
    </source>
</evidence>
<dbReference type="InterPro" id="IPR013121">
    <property type="entry name" value="Fe_red_NAD-bd_6"/>
</dbReference>
<dbReference type="Pfam" id="PF01794">
    <property type="entry name" value="Ferric_reduct"/>
    <property type="match status" value="1"/>
</dbReference>
<evidence type="ECO:0000256" key="1">
    <source>
        <dbReference type="ARBA" id="ARBA00004141"/>
    </source>
</evidence>
<evidence type="ECO:0000256" key="8">
    <source>
        <dbReference type="SAM" id="Phobius"/>
    </source>
</evidence>
<evidence type="ECO:0000313" key="11">
    <source>
        <dbReference type="EMBL" id="KAF2106336.1"/>
    </source>
</evidence>
<evidence type="ECO:0000259" key="9">
    <source>
        <dbReference type="Pfam" id="PF01794"/>
    </source>
</evidence>
<keyword evidence="2" id="KW-0813">Transport</keyword>
<feature type="transmembrane region" description="Helical" evidence="8">
    <location>
        <begin position="241"/>
        <end position="258"/>
    </location>
</feature>
<evidence type="ECO:0000256" key="3">
    <source>
        <dbReference type="ARBA" id="ARBA00022692"/>
    </source>
</evidence>
<dbReference type="EMBL" id="ML977363">
    <property type="protein sequence ID" value="KAF2106336.1"/>
    <property type="molecule type" value="Genomic_DNA"/>
</dbReference>
<evidence type="ECO:0000259" key="10">
    <source>
        <dbReference type="Pfam" id="PF08030"/>
    </source>
</evidence>
<dbReference type="GO" id="GO:0015677">
    <property type="term" value="P:copper ion import"/>
    <property type="evidence" value="ECO:0007669"/>
    <property type="project" value="TreeGrafter"/>
</dbReference>
<feature type="transmembrane region" description="Helical" evidence="8">
    <location>
        <begin position="209"/>
        <end position="229"/>
    </location>
</feature>
<dbReference type="GO" id="GO:0005886">
    <property type="term" value="C:plasma membrane"/>
    <property type="evidence" value="ECO:0007669"/>
    <property type="project" value="TreeGrafter"/>
</dbReference>
<dbReference type="GO" id="GO:0000293">
    <property type="term" value="F:ferric-chelate reductase activity"/>
    <property type="evidence" value="ECO:0007669"/>
    <property type="project" value="UniProtKB-ARBA"/>
</dbReference>
<dbReference type="GO" id="GO:0006826">
    <property type="term" value="P:iron ion transport"/>
    <property type="evidence" value="ECO:0007669"/>
    <property type="project" value="TreeGrafter"/>
</dbReference>
<keyword evidence="5" id="KW-0560">Oxidoreductase</keyword>
<dbReference type="AlphaFoldDB" id="A0A6A5YGW8"/>
<proteinExistence type="predicted"/>
<dbReference type="CDD" id="cd06186">
    <property type="entry name" value="NOX_Duox_like_FAD_NADP"/>
    <property type="match status" value="1"/>
</dbReference>
<feature type="domain" description="Ferric oxidoreductase" evidence="9">
    <location>
        <begin position="139"/>
        <end position="253"/>
    </location>
</feature>
<dbReference type="SFLD" id="SFLDS00052">
    <property type="entry name" value="Ferric_Reductase_Domain"/>
    <property type="match status" value="1"/>
</dbReference>
<keyword evidence="12" id="KW-1185">Reference proteome</keyword>
<dbReference type="SFLD" id="SFLDG01168">
    <property type="entry name" value="Ferric_reductase_subgroup_(FRE"/>
    <property type="match status" value="1"/>
</dbReference>